<feature type="compositionally biased region" description="Low complexity" evidence="1">
    <location>
        <begin position="205"/>
        <end position="233"/>
    </location>
</feature>
<dbReference type="EMBL" id="VCGU01000011">
    <property type="protein sequence ID" value="TRY67491.1"/>
    <property type="molecule type" value="Genomic_DNA"/>
</dbReference>
<feature type="compositionally biased region" description="Basic and acidic residues" evidence="1">
    <location>
        <begin position="185"/>
        <end position="194"/>
    </location>
</feature>
<dbReference type="GO" id="GO:0032934">
    <property type="term" value="F:sterol binding"/>
    <property type="evidence" value="ECO:0007669"/>
    <property type="project" value="TreeGrafter"/>
</dbReference>
<feature type="domain" description="GRAM" evidence="3">
    <location>
        <begin position="285"/>
        <end position="352"/>
    </location>
</feature>
<dbReference type="InterPro" id="IPR011993">
    <property type="entry name" value="PH-like_dom_sf"/>
</dbReference>
<feature type="compositionally biased region" description="Polar residues" evidence="1">
    <location>
        <begin position="100"/>
        <end position="116"/>
    </location>
</feature>
<comment type="caution">
    <text evidence="4">The sequence shown here is derived from an EMBL/GenBank/DDBJ whole genome shotgun (WGS) entry which is preliminary data.</text>
</comment>
<dbReference type="InterPro" id="IPR004182">
    <property type="entry name" value="GRAM"/>
</dbReference>
<evidence type="ECO:0000313" key="5">
    <source>
        <dbReference type="Proteomes" id="UP000318571"/>
    </source>
</evidence>
<sequence length="606" mass="64373">MTLVQGPGSGTNGTAQGQNGSGSCPINGSTGNSVGSGGNGRAAPSATTTTNSSSTTSTTTSTAAITNSATILSSMGLSTGGLSSVSHNESHFPPTCPKSAPSSPKATRSTRTFTDSSVHHKASKATIRDLSQLPNVGAGLGLAFGGGGGGGGGGAGAGCVGGGGSGTNGGNGGGALNNNGNTSSENERPNERSSKPSFMGSAMVSNSANGNATTATTLSNSQSPLNSQNNLYHNHNNLSIGNLGALKEKEVIQGKISSQPSHDSDSDYGPPAIPPSTSNNRSRQKKFMKTFSQLPQEEVVLQRYSCALVADILLQGHLYITENYFAFYSNVFGYITKLQIPIRSVIRISKEKTARIIPNAVGLTTNEEKHVFSSLLSRDSTFKFLTHVWKRALRDQVLREAQDLEDVADSPENPLETELDDEVAIQHSSESDGHTEDTHVPSPCDTVDSALESSYMVKRMSLGTSGNLTPTPIPTRFTPRASHAQLDHVPKDDSKTSFEWKHYCQTTYLTTALVVTLLLFLFCSSLYLVYRVHELQLQVESHLNEKPKPTLPNWLSYFDLGESEELKKILTSNVDQIAEVRKNLEKLSDIINKGLISTSDLNEVTE</sequence>
<dbReference type="GO" id="GO:0032366">
    <property type="term" value="P:intracellular sterol transport"/>
    <property type="evidence" value="ECO:0007669"/>
    <property type="project" value="TreeGrafter"/>
</dbReference>
<feature type="region of interest" description="Disordered" evidence="1">
    <location>
        <begin position="168"/>
        <end position="233"/>
    </location>
</feature>
<feature type="transmembrane region" description="Helical" evidence="2">
    <location>
        <begin position="508"/>
        <end position="530"/>
    </location>
</feature>
<dbReference type="PANTHER" id="PTHR23319">
    <property type="entry name" value="GRAM DOMAIN CONTAINING 1B, ISOFORM E"/>
    <property type="match status" value="1"/>
</dbReference>
<dbReference type="GO" id="GO:0120015">
    <property type="term" value="F:sterol transfer activity"/>
    <property type="evidence" value="ECO:0007669"/>
    <property type="project" value="TreeGrafter"/>
</dbReference>
<dbReference type="OrthoDB" id="74360at2759"/>
<evidence type="ECO:0000256" key="1">
    <source>
        <dbReference type="SAM" id="MobiDB-lite"/>
    </source>
</evidence>
<feature type="region of interest" description="Disordered" evidence="1">
    <location>
        <begin position="81"/>
        <end position="126"/>
    </location>
</feature>
<dbReference type="AlphaFoldDB" id="A0A553NPW2"/>
<protein>
    <recommendedName>
        <fullName evidence="3">GRAM domain-containing protein</fullName>
    </recommendedName>
</protein>
<evidence type="ECO:0000259" key="3">
    <source>
        <dbReference type="SMART" id="SM00568"/>
    </source>
</evidence>
<dbReference type="GO" id="GO:0005886">
    <property type="term" value="C:plasma membrane"/>
    <property type="evidence" value="ECO:0007669"/>
    <property type="project" value="TreeGrafter"/>
</dbReference>
<dbReference type="CDD" id="cd13220">
    <property type="entry name" value="PH-GRAM_GRAMDC"/>
    <property type="match status" value="1"/>
</dbReference>
<gene>
    <name evidence="4" type="ORF">TCAL_09232</name>
</gene>
<dbReference type="PANTHER" id="PTHR23319:SF13">
    <property type="entry name" value="GRAM DOMAIN-CONTAINING PROTEIN"/>
    <property type="match status" value="1"/>
</dbReference>
<keyword evidence="2" id="KW-0812">Transmembrane</keyword>
<dbReference type="GO" id="GO:0005789">
    <property type="term" value="C:endoplasmic reticulum membrane"/>
    <property type="evidence" value="ECO:0007669"/>
    <property type="project" value="TreeGrafter"/>
</dbReference>
<reference evidence="4 5" key="1">
    <citation type="journal article" date="2018" name="Nat. Ecol. Evol.">
        <title>Genomic signatures of mitonuclear coevolution across populations of Tigriopus californicus.</title>
        <authorList>
            <person name="Barreto F.S."/>
            <person name="Watson E.T."/>
            <person name="Lima T.G."/>
            <person name="Willett C.S."/>
            <person name="Edmands S."/>
            <person name="Li W."/>
            <person name="Burton R.S."/>
        </authorList>
    </citation>
    <scope>NUCLEOTIDE SEQUENCE [LARGE SCALE GENOMIC DNA]</scope>
    <source>
        <strain evidence="4 5">San Diego</strain>
    </source>
</reference>
<keyword evidence="2" id="KW-1133">Transmembrane helix</keyword>
<feature type="region of interest" description="Disordered" evidence="1">
    <location>
        <begin position="1"/>
        <end position="61"/>
    </location>
</feature>
<proteinExistence type="predicted"/>
<dbReference type="STRING" id="6832.A0A553NPW2"/>
<feature type="compositionally biased region" description="Polar residues" evidence="1">
    <location>
        <begin position="12"/>
        <end position="26"/>
    </location>
</feature>
<dbReference type="SMART" id="SM00568">
    <property type="entry name" value="GRAM"/>
    <property type="match status" value="1"/>
</dbReference>
<name>A0A553NPW2_TIGCA</name>
<dbReference type="GO" id="GO:0140268">
    <property type="term" value="C:endoplasmic reticulum-plasma membrane contact site"/>
    <property type="evidence" value="ECO:0007669"/>
    <property type="project" value="TreeGrafter"/>
</dbReference>
<dbReference type="Pfam" id="PF02893">
    <property type="entry name" value="GRAM"/>
    <property type="match status" value="1"/>
</dbReference>
<evidence type="ECO:0000313" key="4">
    <source>
        <dbReference type="EMBL" id="TRY67491.1"/>
    </source>
</evidence>
<organism evidence="4 5">
    <name type="scientific">Tigriopus californicus</name>
    <name type="common">Marine copepod</name>
    <dbReference type="NCBI Taxonomy" id="6832"/>
    <lineage>
        <taxon>Eukaryota</taxon>
        <taxon>Metazoa</taxon>
        <taxon>Ecdysozoa</taxon>
        <taxon>Arthropoda</taxon>
        <taxon>Crustacea</taxon>
        <taxon>Multicrustacea</taxon>
        <taxon>Hexanauplia</taxon>
        <taxon>Copepoda</taxon>
        <taxon>Harpacticoida</taxon>
        <taxon>Harpacticidae</taxon>
        <taxon>Tigriopus</taxon>
    </lineage>
</organism>
<evidence type="ECO:0000256" key="2">
    <source>
        <dbReference type="SAM" id="Phobius"/>
    </source>
</evidence>
<keyword evidence="2" id="KW-0472">Membrane</keyword>
<dbReference type="InterPro" id="IPR051482">
    <property type="entry name" value="Cholesterol_transport"/>
</dbReference>
<feature type="region of interest" description="Disordered" evidence="1">
    <location>
        <begin position="252"/>
        <end position="285"/>
    </location>
</feature>
<accession>A0A553NPW2</accession>
<feature type="compositionally biased region" description="Low complexity" evidence="1">
    <location>
        <begin position="42"/>
        <end position="61"/>
    </location>
</feature>
<dbReference type="Gene3D" id="2.30.29.30">
    <property type="entry name" value="Pleckstrin-homology domain (PH domain)/Phosphotyrosine-binding domain (PTB)"/>
    <property type="match status" value="1"/>
</dbReference>
<dbReference type="Proteomes" id="UP000318571">
    <property type="component" value="Chromosome 4"/>
</dbReference>
<keyword evidence="5" id="KW-1185">Reference proteome</keyword>